<protein>
    <submittedName>
        <fullName evidence="8">Protein phosphatase 1 regulatory subunit 35</fullName>
    </submittedName>
</protein>
<dbReference type="InParanoid" id="A0A6P7IRB5"/>
<dbReference type="PANTHER" id="PTHR28625:SF1">
    <property type="entry name" value="PROTEIN PHOSPHATASE 1 REGULATORY SUBUNIT 35"/>
    <property type="match status" value="1"/>
</dbReference>
<dbReference type="RefSeq" id="XP_028267771.1">
    <property type="nucleotide sequence ID" value="XM_028411970.1"/>
</dbReference>
<dbReference type="GO" id="GO:0045724">
    <property type="term" value="P:positive regulation of cilium assembly"/>
    <property type="evidence" value="ECO:0007669"/>
    <property type="project" value="TreeGrafter"/>
</dbReference>
<proteinExistence type="inferred from homology"/>
<dbReference type="GeneID" id="114439801"/>
<keyword evidence="7" id="KW-1185">Reference proteome</keyword>
<evidence type="ECO:0000256" key="5">
    <source>
        <dbReference type="SAM" id="MobiDB-lite"/>
    </source>
</evidence>
<dbReference type="InterPro" id="IPR033590">
    <property type="entry name" value="PPP1R35"/>
</dbReference>
<dbReference type="AlphaFoldDB" id="A0A6P7IRB5"/>
<keyword evidence="3" id="KW-0206">Cytoskeleton</keyword>
<sequence length="290" mass="32327">MRSFSTIHSPPPSPQPTPHPLSSSSSVTCCPELDLSVTHSPITKAGHPQPKPRSLKQSQQTVKSQMKPQLHGQSRRKRNAQVCFKEPLVVTVTPEPHIAPRRSAPLQQPMRGQRRSQTRHAPRHTVELPVAICSSGPGCLEKAELNTTLALKVELQSLQGAQFDSQRAVQETLQRSERTKNLINARATEVVNVSRSQHLFNSLVSVDVQEHQLISQVLQEKLHLAPPPRSQESQAAEGPTLNFFLTSDLLRQKPLPPEEEPVSCKPSPSPCPVYSTFDLYRRQMCWEVTP</sequence>
<gene>
    <name evidence="8" type="primary">ppp1r35</name>
</gene>
<feature type="region of interest" description="Disordered" evidence="5">
    <location>
        <begin position="96"/>
        <end position="122"/>
    </location>
</feature>
<feature type="domain" description="Protein phosphatase 1 regulatory subunit 35 C-terminal" evidence="6">
    <location>
        <begin position="144"/>
        <end position="283"/>
    </location>
</feature>
<dbReference type="GO" id="GO:1903724">
    <property type="term" value="P:positive regulation of centriole elongation"/>
    <property type="evidence" value="ECO:0007669"/>
    <property type="project" value="TreeGrafter"/>
</dbReference>
<accession>A0A6P7IRB5</accession>
<dbReference type="OrthoDB" id="8942190at2759"/>
<evidence type="ECO:0000256" key="3">
    <source>
        <dbReference type="ARBA" id="ARBA00023212"/>
    </source>
</evidence>
<dbReference type="InterPro" id="IPR029135">
    <property type="entry name" value="PPP1R35_C"/>
</dbReference>
<evidence type="ECO:0000256" key="1">
    <source>
        <dbReference type="ARBA" id="ARBA00004114"/>
    </source>
</evidence>
<dbReference type="GO" id="GO:0005814">
    <property type="term" value="C:centriole"/>
    <property type="evidence" value="ECO:0007669"/>
    <property type="project" value="UniProtKB-SubCell"/>
</dbReference>
<feature type="compositionally biased region" description="Polar residues" evidence="5">
    <location>
        <begin position="55"/>
        <end position="67"/>
    </location>
</feature>
<evidence type="ECO:0000313" key="8">
    <source>
        <dbReference type="RefSeq" id="XP_028267771.1"/>
    </source>
</evidence>
<dbReference type="Proteomes" id="UP000515145">
    <property type="component" value="Chromosome 8"/>
</dbReference>
<evidence type="ECO:0000313" key="7">
    <source>
        <dbReference type="Proteomes" id="UP000515145"/>
    </source>
</evidence>
<evidence type="ECO:0000256" key="4">
    <source>
        <dbReference type="ARBA" id="ARBA00029452"/>
    </source>
</evidence>
<evidence type="ECO:0000259" key="6">
    <source>
        <dbReference type="Pfam" id="PF15503"/>
    </source>
</evidence>
<reference evidence="8" key="1">
    <citation type="submission" date="2025-08" db="UniProtKB">
        <authorList>
            <consortium name="RefSeq"/>
        </authorList>
    </citation>
    <scope>IDENTIFICATION</scope>
</reference>
<feature type="region of interest" description="Disordered" evidence="5">
    <location>
        <begin position="1"/>
        <end position="82"/>
    </location>
</feature>
<feature type="compositionally biased region" description="Basic residues" evidence="5">
    <location>
        <begin position="112"/>
        <end position="122"/>
    </location>
</feature>
<keyword evidence="2" id="KW-0963">Cytoplasm</keyword>
<dbReference type="Pfam" id="PF15503">
    <property type="entry name" value="PPP1R35_C"/>
    <property type="match status" value="1"/>
</dbReference>
<organism evidence="7 8">
    <name type="scientific">Parambassis ranga</name>
    <name type="common">Indian glassy fish</name>
    <dbReference type="NCBI Taxonomy" id="210632"/>
    <lineage>
        <taxon>Eukaryota</taxon>
        <taxon>Metazoa</taxon>
        <taxon>Chordata</taxon>
        <taxon>Craniata</taxon>
        <taxon>Vertebrata</taxon>
        <taxon>Euteleostomi</taxon>
        <taxon>Actinopterygii</taxon>
        <taxon>Neopterygii</taxon>
        <taxon>Teleostei</taxon>
        <taxon>Neoteleostei</taxon>
        <taxon>Acanthomorphata</taxon>
        <taxon>Ovalentaria</taxon>
        <taxon>Ambassidae</taxon>
        <taxon>Parambassis</taxon>
    </lineage>
</organism>
<dbReference type="GO" id="GO:0019902">
    <property type="term" value="F:phosphatase binding"/>
    <property type="evidence" value="ECO:0007669"/>
    <property type="project" value="InterPro"/>
</dbReference>
<dbReference type="CTD" id="221908"/>
<evidence type="ECO:0000256" key="2">
    <source>
        <dbReference type="ARBA" id="ARBA00022490"/>
    </source>
</evidence>
<feature type="compositionally biased region" description="Pro residues" evidence="5">
    <location>
        <begin position="9"/>
        <end position="19"/>
    </location>
</feature>
<dbReference type="FunCoup" id="A0A6P7IRB5">
    <property type="interactions" value="758"/>
</dbReference>
<comment type="subcellular location">
    <subcellularLocation>
        <location evidence="1">Cytoplasm</location>
        <location evidence="1">Cytoskeleton</location>
        <location evidence="1">Microtubule organizing center</location>
        <location evidence="1">Centrosome</location>
        <location evidence="1">Centriole</location>
    </subcellularLocation>
</comment>
<dbReference type="PANTHER" id="PTHR28625">
    <property type="entry name" value="PROTEIN PHOSPHATASE 1 REGULATORY SUBUNIT 35"/>
    <property type="match status" value="1"/>
</dbReference>
<comment type="similarity">
    <text evidence="4">Belongs to the PPP1R35 family.</text>
</comment>
<name>A0A6P7IRB5_9TELE</name>